<sequence>MAVKLDVRKAYDRVEWAFLKEVMLRMGFAEEWVALVMRCISTISYAVNINGSRGNVFKPTRGLRQGDSLSPFLFLICSEGLSSLIRRGLAISHLLFADDCILFGVAQNRGAMILKDILKEYE</sequence>
<evidence type="ECO:0000313" key="2">
    <source>
        <dbReference type="EMBL" id="KAA3481068.1"/>
    </source>
</evidence>
<comment type="caution">
    <text evidence="2">The sequence shown here is derived from an EMBL/GenBank/DDBJ whole genome shotgun (WGS) entry which is preliminary data.</text>
</comment>
<evidence type="ECO:0000313" key="3">
    <source>
        <dbReference type="Proteomes" id="UP000325315"/>
    </source>
</evidence>
<dbReference type="PROSITE" id="PS50878">
    <property type="entry name" value="RT_POL"/>
    <property type="match status" value="1"/>
</dbReference>
<feature type="domain" description="Reverse transcriptase" evidence="1">
    <location>
        <begin position="1"/>
        <end position="122"/>
    </location>
</feature>
<protein>
    <submittedName>
        <fullName evidence="2">Reverse transcriptase</fullName>
    </submittedName>
</protein>
<keyword evidence="2" id="KW-0548">Nucleotidyltransferase</keyword>
<dbReference type="EMBL" id="SMMG02000003">
    <property type="protein sequence ID" value="KAA3481068.1"/>
    <property type="molecule type" value="Genomic_DNA"/>
</dbReference>
<dbReference type="PANTHER" id="PTHR46890:SF48">
    <property type="entry name" value="RNA-DIRECTED DNA POLYMERASE"/>
    <property type="match status" value="1"/>
</dbReference>
<keyword evidence="2" id="KW-0695">RNA-directed DNA polymerase</keyword>
<dbReference type="GO" id="GO:0003964">
    <property type="term" value="F:RNA-directed DNA polymerase activity"/>
    <property type="evidence" value="ECO:0007669"/>
    <property type="project" value="UniProtKB-KW"/>
</dbReference>
<dbReference type="InterPro" id="IPR000477">
    <property type="entry name" value="RT_dom"/>
</dbReference>
<proteinExistence type="predicted"/>
<keyword evidence="2" id="KW-0808">Transferase</keyword>
<dbReference type="InterPro" id="IPR043502">
    <property type="entry name" value="DNA/RNA_pol_sf"/>
</dbReference>
<dbReference type="InterPro" id="IPR052343">
    <property type="entry name" value="Retrotransposon-Effector_Assoc"/>
</dbReference>
<dbReference type="AlphaFoldDB" id="A0A5B6WIK1"/>
<dbReference type="OrthoDB" id="1934719at2759"/>
<dbReference type="SUPFAM" id="SSF56672">
    <property type="entry name" value="DNA/RNA polymerases"/>
    <property type="match status" value="1"/>
</dbReference>
<gene>
    <name evidence="2" type="ORF">EPI10_021464</name>
</gene>
<evidence type="ECO:0000259" key="1">
    <source>
        <dbReference type="PROSITE" id="PS50878"/>
    </source>
</evidence>
<organism evidence="2 3">
    <name type="scientific">Gossypium australe</name>
    <dbReference type="NCBI Taxonomy" id="47621"/>
    <lineage>
        <taxon>Eukaryota</taxon>
        <taxon>Viridiplantae</taxon>
        <taxon>Streptophyta</taxon>
        <taxon>Embryophyta</taxon>
        <taxon>Tracheophyta</taxon>
        <taxon>Spermatophyta</taxon>
        <taxon>Magnoliopsida</taxon>
        <taxon>eudicotyledons</taxon>
        <taxon>Gunneridae</taxon>
        <taxon>Pentapetalae</taxon>
        <taxon>rosids</taxon>
        <taxon>malvids</taxon>
        <taxon>Malvales</taxon>
        <taxon>Malvaceae</taxon>
        <taxon>Malvoideae</taxon>
        <taxon>Gossypium</taxon>
    </lineage>
</organism>
<dbReference type="Pfam" id="PF00078">
    <property type="entry name" value="RVT_1"/>
    <property type="match status" value="1"/>
</dbReference>
<keyword evidence="3" id="KW-1185">Reference proteome</keyword>
<reference evidence="3" key="1">
    <citation type="journal article" date="2019" name="Plant Biotechnol. J.">
        <title>Genome sequencing of the Australian wild diploid species Gossypium australe highlights disease resistance and delayed gland morphogenesis.</title>
        <authorList>
            <person name="Cai Y."/>
            <person name="Cai X."/>
            <person name="Wang Q."/>
            <person name="Wang P."/>
            <person name="Zhang Y."/>
            <person name="Cai C."/>
            <person name="Xu Y."/>
            <person name="Wang K."/>
            <person name="Zhou Z."/>
            <person name="Wang C."/>
            <person name="Geng S."/>
            <person name="Li B."/>
            <person name="Dong Q."/>
            <person name="Hou Y."/>
            <person name="Wang H."/>
            <person name="Ai P."/>
            <person name="Liu Z."/>
            <person name="Yi F."/>
            <person name="Sun M."/>
            <person name="An G."/>
            <person name="Cheng J."/>
            <person name="Zhang Y."/>
            <person name="Shi Q."/>
            <person name="Xie Y."/>
            <person name="Shi X."/>
            <person name="Chang Y."/>
            <person name="Huang F."/>
            <person name="Chen Y."/>
            <person name="Hong S."/>
            <person name="Mi L."/>
            <person name="Sun Q."/>
            <person name="Zhang L."/>
            <person name="Zhou B."/>
            <person name="Peng R."/>
            <person name="Zhang X."/>
            <person name="Liu F."/>
        </authorList>
    </citation>
    <scope>NUCLEOTIDE SEQUENCE [LARGE SCALE GENOMIC DNA]</scope>
    <source>
        <strain evidence="3">cv. PA1801</strain>
    </source>
</reference>
<dbReference type="Proteomes" id="UP000325315">
    <property type="component" value="Unassembled WGS sequence"/>
</dbReference>
<accession>A0A5B6WIK1</accession>
<dbReference type="PANTHER" id="PTHR46890">
    <property type="entry name" value="NON-LTR RETROLELEMENT REVERSE TRANSCRIPTASE-LIKE PROTEIN-RELATED"/>
    <property type="match status" value="1"/>
</dbReference>
<name>A0A5B6WIK1_9ROSI</name>